<gene>
    <name evidence="4" type="ORF">TeGR_g2169</name>
</gene>
<dbReference type="CDD" id="cd00177">
    <property type="entry name" value="START"/>
    <property type="match status" value="2"/>
</dbReference>
<dbReference type="EMBL" id="BRYB01006579">
    <property type="protein sequence ID" value="GMI52215.1"/>
    <property type="molecule type" value="Genomic_DNA"/>
</dbReference>
<dbReference type="SUPFAM" id="SSF55961">
    <property type="entry name" value="Bet v1-like"/>
    <property type="match status" value="4"/>
</dbReference>
<dbReference type="PANTHER" id="PTHR19308">
    <property type="entry name" value="PHOSPHATIDYLCHOLINE TRANSFER PROTEIN"/>
    <property type="match status" value="1"/>
</dbReference>
<feature type="transmembrane region" description="Helical" evidence="2">
    <location>
        <begin position="1496"/>
        <end position="1517"/>
    </location>
</feature>
<reference evidence="4 5" key="1">
    <citation type="journal article" date="2023" name="Commun. Biol.">
        <title>Genome analysis of Parmales, the sister group of diatoms, reveals the evolutionary specialization of diatoms from phago-mixotrophs to photoautotrophs.</title>
        <authorList>
            <person name="Ban H."/>
            <person name="Sato S."/>
            <person name="Yoshikawa S."/>
            <person name="Yamada K."/>
            <person name="Nakamura Y."/>
            <person name="Ichinomiya M."/>
            <person name="Sato N."/>
            <person name="Blanc-Mathieu R."/>
            <person name="Endo H."/>
            <person name="Kuwata A."/>
            <person name="Ogata H."/>
        </authorList>
    </citation>
    <scope>NUCLEOTIDE SEQUENCE [LARGE SCALE GENOMIC DNA]</scope>
</reference>
<keyword evidence="5" id="KW-1185">Reference proteome</keyword>
<evidence type="ECO:0000259" key="3">
    <source>
        <dbReference type="Pfam" id="PF01852"/>
    </source>
</evidence>
<organism evidence="4 5">
    <name type="scientific">Tetraparma gracilis</name>
    <dbReference type="NCBI Taxonomy" id="2962635"/>
    <lineage>
        <taxon>Eukaryota</taxon>
        <taxon>Sar</taxon>
        <taxon>Stramenopiles</taxon>
        <taxon>Ochrophyta</taxon>
        <taxon>Bolidophyceae</taxon>
        <taxon>Parmales</taxon>
        <taxon>Triparmaceae</taxon>
        <taxon>Tetraparma</taxon>
    </lineage>
</organism>
<proteinExistence type="predicted"/>
<feature type="transmembrane region" description="Helical" evidence="2">
    <location>
        <begin position="1216"/>
        <end position="1236"/>
    </location>
</feature>
<feature type="transmembrane region" description="Helical" evidence="2">
    <location>
        <begin position="1321"/>
        <end position="1342"/>
    </location>
</feature>
<name>A0ABQ6NBA5_9STRA</name>
<sequence length="1640" mass="181878">MYQNRSIFDGTQPVTTSQRFLSQEVDESIQVELAEYFKNTTTEASEEENELIDEGLGYEEQDWKRVPGTVNEPVGYFQVLVQKKWGAAPKSKSSGGSTSVSDSPVVSTTSASPLGKAVRTIASKTSDSPLGKTARTITKAVVSGSVSDSEIEGAWGMATANIDISADRCLAYFWHFMAYISNKKAERDHGSILRMQVKVPGSHSMYTVAPARMPFPGVDNRVFPARWAWRREKNETFVLGFTFKGSNEHVERAIREDERAAGCTRGTTQGFWRFKPLAPNVCSATLVFQAVMGGRIPVMAMNYGVKAALAFAESFRNSFERNGKAVDAELRRALPPPPSMETLNEEQAGVAQRCLALETESAAETAALVRSSKNLVTYRGSAAAQARAAKGSWVKLKSTSPFVSLSMMYTEPEGLKQRVALGKATAILDCSAAEALAHQIAVCGREFTRAGREKGDPARLIVEERTKHDFEWALVKKMPFLLTSREFLARYLCFQEPSGNLVVVFEALPDSTKVDYGANLKVVRGKSTGVTRFKSINNGTQCEVTLVIHLDAGGFIPERIAVAKIPLALGSVIKMREKFQRDDAVDKMGRDELVSVIDREAQVYDEKEESVVEGAHKKLSVLKEEDFKELGSPDHLVKMQYILKEGSSTGIGRATTIVDAPIAEAAAFELSEMSREVVKVHFASGGLDRELLKINDHQSIFHLVIDLAIPGFKPRQWVQMLVWRWSADKKELTTISSSVEHDGFPECDEYLRASCTVVTKYKQEAEVGGIPQTKVTYTMNVDVGGAIPKWVINTQAVETLMYLSAMRKRFDKSLEIDAASQGNLVTMIQNHDGEYSEREEEILEEGKTMIGVFEQQKSKELKMSPSTTQAKMAYKDGESHAYGWSSAVVRASPAQVLALVWDTVGRFNDYEDTLEKTLDEDGEHSKLMYIKKKVPNPFDNRDFLTRMVWKKRGAGFIYVSVPELSGAHPLSSDIVRANYPSMLKMACTSDGSTQLEFVLQPDAGGSLPLWLTRSLMGSNLAWVTEIQEHFEELRGLKDWDAKDGEAVGEVLAKKADSEKHRKKGETRAAARVRGLMEKQKGLKELGEKWEWFEVLLTKVVANKLRPGGDSKVKLCNMSEKEARVIGGTLASCIAANLTAKAAVNEWIERYPATKELEREYVWFRPMMDTVAQRLLESVSWGIKMRLYVGATLSTMDLISDVYMIYTYATTGQQGTALSLAAMVGLCLLLQLFLVWVQTHKGPRRVMLKEMLIVLTGIAPGIHAMRVANGNEKLEHAKVSPQIELATTRGFELVCESIPGTVVQLAALFRGMQENGGDYSKAALASIVVSACTTGFVAATISFDFDVDPERRRNEPKFYGYIPDSAGRRTAIFFCMIMNGALLLLLRGASTALLVMVDGRLVLYCYLGDHALYLAYKIARRDLYHWVPLEGVTMVVESVIERVCIKAITDFTGVAQFRAMGEMGGIAWTYSQGVALAAPLVATHVYVNSSNNHADDIWTVVGILSGCQVFFFACFLLLMKREFWGTFFSLQTGHAWAKENFVEGDTDELKAWTLGCNKKLWMSIRDGVKAWTLENWERWEEEKPIWFTDGWKAQVDDDMIPAESLARMNGQGVIRSRSSFGGVGGVGGRVVPVERDGGEEH</sequence>
<keyword evidence="2" id="KW-1133">Transmembrane helix</keyword>
<dbReference type="Proteomes" id="UP001165060">
    <property type="component" value="Unassembled WGS sequence"/>
</dbReference>
<dbReference type="Gene3D" id="3.30.530.20">
    <property type="match status" value="4"/>
</dbReference>
<evidence type="ECO:0000313" key="5">
    <source>
        <dbReference type="Proteomes" id="UP001165060"/>
    </source>
</evidence>
<evidence type="ECO:0000313" key="4">
    <source>
        <dbReference type="EMBL" id="GMI52215.1"/>
    </source>
</evidence>
<dbReference type="InterPro" id="IPR051213">
    <property type="entry name" value="START_lipid_transfer"/>
</dbReference>
<feature type="transmembrane region" description="Helical" evidence="2">
    <location>
        <begin position="1370"/>
        <end position="1388"/>
    </location>
</feature>
<keyword evidence="2" id="KW-0472">Membrane</keyword>
<keyword evidence="2" id="KW-0812">Transmembrane</keyword>
<evidence type="ECO:0000256" key="1">
    <source>
        <dbReference type="SAM" id="MobiDB-lite"/>
    </source>
</evidence>
<feature type="domain" description="START" evidence="3">
    <location>
        <begin position="918"/>
        <end position="1023"/>
    </location>
</feature>
<accession>A0ABQ6NBA5</accession>
<feature type="region of interest" description="Disordered" evidence="1">
    <location>
        <begin position="88"/>
        <end position="111"/>
    </location>
</feature>
<dbReference type="InterPro" id="IPR023393">
    <property type="entry name" value="START-like_dom_sf"/>
</dbReference>
<dbReference type="InterPro" id="IPR002913">
    <property type="entry name" value="START_lipid-bd_dom"/>
</dbReference>
<dbReference type="Pfam" id="PF01852">
    <property type="entry name" value="START"/>
    <property type="match status" value="1"/>
</dbReference>
<comment type="caution">
    <text evidence="4">The sequence shown here is derived from an EMBL/GenBank/DDBJ whole genome shotgun (WGS) entry which is preliminary data.</text>
</comment>
<protein>
    <recommendedName>
        <fullName evidence="3">START domain-containing protein</fullName>
    </recommendedName>
</protein>
<dbReference type="PANTHER" id="PTHR19308:SF14">
    <property type="entry name" value="START DOMAIN-CONTAINING PROTEIN"/>
    <property type="match status" value="1"/>
</dbReference>
<evidence type="ECO:0000256" key="2">
    <source>
        <dbReference type="SAM" id="Phobius"/>
    </source>
</evidence>